<gene>
    <name evidence="4" type="ORF">GBZ86_06185</name>
</gene>
<keyword evidence="1" id="KW-0175">Coiled coil</keyword>
<keyword evidence="5" id="KW-1185">Reference proteome</keyword>
<feature type="domain" description="PocR" evidence="3">
    <location>
        <begin position="9"/>
        <end position="175"/>
    </location>
</feature>
<dbReference type="SUPFAM" id="SSF55874">
    <property type="entry name" value="ATPase domain of HSP90 chaperone/DNA topoisomerase II/histidine kinase"/>
    <property type="match status" value="1"/>
</dbReference>
<dbReference type="InterPro" id="IPR010559">
    <property type="entry name" value="Sig_transdc_His_kin_internal"/>
</dbReference>
<proteinExistence type="predicted"/>
<organism evidence="4 5">
    <name type="scientific">Clostridium tarantellae</name>
    <dbReference type="NCBI Taxonomy" id="39493"/>
    <lineage>
        <taxon>Bacteria</taxon>
        <taxon>Bacillati</taxon>
        <taxon>Bacillota</taxon>
        <taxon>Clostridia</taxon>
        <taxon>Eubacteriales</taxon>
        <taxon>Clostridiaceae</taxon>
        <taxon>Clostridium</taxon>
    </lineage>
</organism>
<evidence type="ECO:0000313" key="4">
    <source>
        <dbReference type="EMBL" id="MPQ43345.1"/>
    </source>
</evidence>
<dbReference type="Gene3D" id="3.30.565.10">
    <property type="entry name" value="Histidine kinase-like ATPase, C-terminal domain"/>
    <property type="match status" value="1"/>
</dbReference>
<evidence type="ECO:0000259" key="2">
    <source>
        <dbReference type="Pfam" id="PF06580"/>
    </source>
</evidence>
<dbReference type="PANTHER" id="PTHR34220:SF7">
    <property type="entry name" value="SENSOR HISTIDINE KINASE YPDA"/>
    <property type="match status" value="1"/>
</dbReference>
<feature type="coiled-coil region" evidence="1">
    <location>
        <begin position="177"/>
        <end position="211"/>
    </location>
</feature>
<keyword evidence="4" id="KW-0808">Transferase</keyword>
<comment type="caution">
    <text evidence="4">The sequence shown here is derived from an EMBL/GenBank/DDBJ whole genome shotgun (WGS) entry which is preliminary data.</text>
</comment>
<evidence type="ECO:0000313" key="5">
    <source>
        <dbReference type="Proteomes" id="UP000430345"/>
    </source>
</evidence>
<feature type="domain" description="Signal transduction histidine kinase internal region" evidence="2">
    <location>
        <begin position="209"/>
        <end position="287"/>
    </location>
</feature>
<dbReference type="OrthoDB" id="1410840at2"/>
<reference evidence="4 5" key="1">
    <citation type="submission" date="2019-10" db="EMBL/GenBank/DDBJ databases">
        <title>The Genome Sequence of Clostridium tarantellae Isolated from Fish Brain.</title>
        <authorList>
            <person name="Bano L."/>
            <person name="Kiel M."/>
            <person name="Sales G."/>
            <person name="Doxey A.C."/>
            <person name="Mansfield M.J."/>
            <person name="Schiavone M."/>
            <person name="Rossetto O."/>
            <person name="Pirazzini M."/>
            <person name="Dobrindt U."/>
            <person name="Montecucco C."/>
        </authorList>
    </citation>
    <scope>NUCLEOTIDE SEQUENCE [LARGE SCALE GENOMIC DNA]</scope>
    <source>
        <strain evidence="4 5">DSM 3997</strain>
    </source>
</reference>
<dbReference type="Pfam" id="PF10114">
    <property type="entry name" value="PocR"/>
    <property type="match status" value="1"/>
</dbReference>
<dbReference type="GO" id="GO:0000155">
    <property type="term" value="F:phosphorelay sensor kinase activity"/>
    <property type="evidence" value="ECO:0007669"/>
    <property type="project" value="InterPro"/>
</dbReference>
<dbReference type="Pfam" id="PF06580">
    <property type="entry name" value="His_kinase"/>
    <property type="match status" value="1"/>
</dbReference>
<dbReference type="EMBL" id="WHJC01000060">
    <property type="protein sequence ID" value="MPQ43345.1"/>
    <property type="molecule type" value="Genomic_DNA"/>
</dbReference>
<dbReference type="Proteomes" id="UP000430345">
    <property type="component" value="Unassembled WGS sequence"/>
</dbReference>
<dbReference type="GO" id="GO:0016020">
    <property type="term" value="C:membrane"/>
    <property type="evidence" value="ECO:0007669"/>
    <property type="project" value="InterPro"/>
</dbReference>
<sequence length="414" mass="47722">MGKSLNLREVIDIEKVQKIQDDIAEATQIAMIVVDNKGIPITRHSNCSYFCEYMRSNKEHLKLCQKCDSIGGEEANKLNKPYIYKCYNGVVDFASPIIIKGEYLGAVMAGQVLIKNDEDVNINSIYYDEKKAKAIKESDSRLIDYYNKLEKISFDRIKSIANMMFHICNYIVEEGVLKITQQELAEKNMKCMEAEKLKAEIEKEYNESKLKMLQSQMQPHFLFNILNSISSLAIIENCPKIQKITYDLSKLLRYNINKHSRMVSIEEELEYVQAYLNLQKVRFGDRLSYKINVDEKLNNMNIPFMTIQPFVENSIIHGIEKKELGGVIEINCIDSDETFNIIIKDTGVGIDKFNLERLKSNLNKDCVNRNKSIGMGNVNRRLSHYYKKDFKINIESNISVGTTIKIIIPRKSLG</sequence>
<dbReference type="AlphaFoldDB" id="A0A6I1MIZ1"/>
<dbReference type="InterPro" id="IPR018771">
    <property type="entry name" value="PocR_dom"/>
</dbReference>
<accession>A0A6I1MIZ1</accession>
<dbReference type="RefSeq" id="WP_152888787.1">
    <property type="nucleotide sequence ID" value="NZ_WHJC01000060.1"/>
</dbReference>
<name>A0A6I1MIZ1_9CLOT</name>
<dbReference type="PANTHER" id="PTHR34220">
    <property type="entry name" value="SENSOR HISTIDINE KINASE YPDA"/>
    <property type="match status" value="1"/>
</dbReference>
<evidence type="ECO:0000259" key="3">
    <source>
        <dbReference type="Pfam" id="PF10114"/>
    </source>
</evidence>
<dbReference type="InterPro" id="IPR050640">
    <property type="entry name" value="Bact_2-comp_sensor_kinase"/>
</dbReference>
<dbReference type="InterPro" id="IPR036890">
    <property type="entry name" value="HATPase_C_sf"/>
</dbReference>
<keyword evidence="4" id="KW-0418">Kinase</keyword>
<protein>
    <submittedName>
        <fullName evidence="4">Histidine kinase</fullName>
    </submittedName>
</protein>
<evidence type="ECO:0000256" key="1">
    <source>
        <dbReference type="SAM" id="Coils"/>
    </source>
</evidence>